<dbReference type="InterPro" id="IPR050415">
    <property type="entry name" value="MRET"/>
</dbReference>
<keyword evidence="5" id="KW-0001">2Fe-2S</keyword>
<evidence type="ECO:0000256" key="11">
    <source>
        <dbReference type="SAM" id="MobiDB-lite"/>
    </source>
</evidence>
<feature type="compositionally biased region" description="Low complexity" evidence="11">
    <location>
        <begin position="443"/>
        <end position="456"/>
    </location>
</feature>
<dbReference type="Gene3D" id="1.10.490.10">
    <property type="entry name" value="Globins"/>
    <property type="match status" value="1"/>
</dbReference>
<feature type="compositionally biased region" description="Pro residues" evidence="11">
    <location>
        <begin position="424"/>
        <end position="442"/>
    </location>
</feature>
<keyword evidence="7" id="KW-0411">Iron-sulfur</keyword>
<dbReference type="SUPFAM" id="SSF46458">
    <property type="entry name" value="Globin-like"/>
    <property type="match status" value="1"/>
</dbReference>
<keyword evidence="5" id="KW-0408">Iron</keyword>
<dbReference type="Pfam" id="PF00175">
    <property type="entry name" value="NAD_binding_1"/>
    <property type="match status" value="1"/>
</dbReference>
<gene>
    <name evidence="14" type="ORF">ACFPCY_41520</name>
</gene>
<dbReference type="PRINTS" id="PR00410">
    <property type="entry name" value="PHEHYDRXLASE"/>
</dbReference>
<evidence type="ECO:0000256" key="9">
    <source>
        <dbReference type="ARBA" id="ARBA00048649"/>
    </source>
</evidence>
<comment type="catalytic activity">
    <reaction evidence="9">
        <text>2 nitric oxide + NADH + 2 O2 = 2 nitrate + NAD(+) + H(+)</text>
        <dbReference type="Rhea" id="RHEA:19469"/>
        <dbReference type="ChEBI" id="CHEBI:15378"/>
        <dbReference type="ChEBI" id="CHEBI:15379"/>
        <dbReference type="ChEBI" id="CHEBI:16480"/>
        <dbReference type="ChEBI" id="CHEBI:17632"/>
        <dbReference type="ChEBI" id="CHEBI:57540"/>
        <dbReference type="ChEBI" id="CHEBI:57945"/>
        <dbReference type="EC" id="1.14.12.17"/>
    </reaction>
</comment>
<dbReference type="PRINTS" id="PR00371">
    <property type="entry name" value="FPNCR"/>
</dbReference>
<dbReference type="Pfam" id="PF00970">
    <property type="entry name" value="FAD_binding_6"/>
    <property type="match status" value="1"/>
</dbReference>
<proteinExistence type="inferred from homology"/>
<dbReference type="InterPro" id="IPR000971">
    <property type="entry name" value="Globin"/>
</dbReference>
<evidence type="ECO:0000256" key="3">
    <source>
        <dbReference type="ARBA" id="ARBA00006401"/>
    </source>
</evidence>
<dbReference type="InterPro" id="IPR001433">
    <property type="entry name" value="OxRdtase_FAD/NAD-bd"/>
</dbReference>
<dbReference type="InterPro" id="IPR012292">
    <property type="entry name" value="Globin/Proto"/>
</dbReference>
<dbReference type="InterPro" id="IPR039261">
    <property type="entry name" value="FNR_nucleotide-bd"/>
</dbReference>
<dbReference type="InterPro" id="IPR017927">
    <property type="entry name" value="FAD-bd_FR_type"/>
</dbReference>
<reference evidence="15" key="1">
    <citation type="journal article" date="2019" name="Int. J. Syst. Evol. Microbiol.">
        <title>The Global Catalogue of Microorganisms (GCM) 10K type strain sequencing project: providing services to taxonomists for standard genome sequencing and annotation.</title>
        <authorList>
            <consortium name="The Broad Institute Genomics Platform"/>
            <consortium name="The Broad Institute Genome Sequencing Center for Infectious Disease"/>
            <person name="Wu L."/>
            <person name="Ma J."/>
        </authorList>
    </citation>
    <scope>NUCLEOTIDE SEQUENCE [LARGE SCALE GENOMIC DNA]</scope>
    <source>
        <strain evidence="15">KLKA75</strain>
    </source>
</reference>
<dbReference type="InterPro" id="IPR008333">
    <property type="entry name" value="Cbr1-like_FAD-bd_dom"/>
</dbReference>
<evidence type="ECO:0000256" key="6">
    <source>
        <dbReference type="ARBA" id="ARBA00022857"/>
    </source>
</evidence>
<dbReference type="PANTHER" id="PTHR47354:SF5">
    <property type="entry name" value="PROTEIN RFBI"/>
    <property type="match status" value="1"/>
</dbReference>
<dbReference type="InterPro" id="IPR009050">
    <property type="entry name" value="Globin-like_sf"/>
</dbReference>
<dbReference type="Pfam" id="PF00042">
    <property type="entry name" value="Globin"/>
    <property type="match status" value="1"/>
</dbReference>
<comment type="caution">
    <text evidence="14">The sequence shown here is derived from an EMBL/GenBank/DDBJ whole genome shotgun (WGS) entry which is preliminary data.</text>
</comment>
<evidence type="ECO:0000313" key="14">
    <source>
        <dbReference type="EMBL" id="MFC4913824.1"/>
    </source>
</evidence>
<dbReference type="InterPro" id="IPR017938">
    <property type="entry name" value="Riboflavin_synthase-like_b-brl"/>
</dbReference>
<evidence type="ECO:0000256" key="1">
    <source>
        <dbReference type="ARBA" id="ARBA00001970"/>
    </source>
</evidence>
<comment type="catalytic activity">
    <reaction evidence="10">
        <text>2 nitric oxide + NADPH + 2 O2 = 2 nitrate + NADP(+) + H(+)</text>
        <dbReference type="Rhea" id="RHEA:19465"/>
        <dbReference type="ChEBI" id="CHEBI:15378"/>
        <dbReference type="ChEBI" id="CHEBI:15379"/>
        <dbReference type="ChEBI" id="CHEBI:16480"/>
        <dbReference type="ChEBI" id="CHEBI:17632"/>
        <dbReference type="ChEBI" id="CHEBI:57783"/>
        <dbReference type="ChEBI" id="CHEBI:58349"/>
        <dbReference type="EC" id="1.14.12.17"/>
    </reaction>
</comment>
<organism evidence="14 15">
    <name type="scientific">Actinomadura gamaensis</name>
    <dbReference type="NCBI Taxonomy" id="1763541"/>
    <lineage>
        <taxon>Bacteria</taxon>
        <taxon>Bacillati</taxon>
        <taxon>Actinomycetota</taxon>
        <taxon>Actinomycetes</taxon>
        <taxon>Streptosporangiales</taxon>
        <taxon>Thermomonosporaceae</taxon>
        <taxon>Actinomadura</taxon>
    </lineage>
</organism>
<evidence type="ECO:0000256" key="10">
    <source>
        <dbReference type="ARBA" id="ARBA00049433"/>
    </source>
</evidence>
<evidence type="ECO:0000256" key="5">
    <source>
        <dbReference type="ARBA" id="ARBA00022714"/>
    </source>
</evidence>
<protein>
    <recommendedName>
        <fullName evidence="4">nitric oxide dioxygenase</fullName>
        <ecNumber evidence="4">1.14.12.17</ecNumber>
    </recommendedName>
</protein>
<dbReference type="Gene3D" id="3.40.50.80">
    <property type="entry name" value="Nucleotide-binding domain of ferredoxin-NADP reductase (FNR) module"/>
    <property type="match status" value="1"/>
</dbReference>
<dbReference type="SUPFAM" id="SSF63380">
    <property type="entry name" value="Riboflavin synthase domain-like"/>
    <property type="match status" value="1"/>
</dbReference>
<evidence type="ECO:0000259" key="12">
    <source>
        <dbReference type="PROSITE" id="PS01033"/>
    </source>
</evidence>
<feature type="compositionally biased region" description="Low complexity" evidence="11">
    <location>
        <begin position="401"/>
        <end position="423"/>
    </location>
</feature>
<accession>A0ABV9UCB3</accession>
<evidence type="ECO:0000256" key="7">
    <source>
        <dbReference type="ARBA" id="ARBA00023014"/>
    </source>
</evidence>
<dbReference type="CDD" id="cd19753">
    <property type="entry name" value="Mb-like_oxidoreductase"/>
    <property type="match status" value="1"/>
</dbReference>
<dbReference type="EMBL" id="JBHSIT010000020">
    <property type="protein sequence ID" value="MFC4913824.1"/>
    <property type="molecule type" value="Genomic_DNA"/>
</dbReference>
<name>A0ABV9UCB3_9ACTN</name>
<evidence type="ECO:0000256" key="4">
    <source>
        <dbReference type="ARBA" id="ARBA00012229"/>
    </source>
</evidence>
<comment type="cofactor">
    <cofactor evidence="1">
        <name>heme b</name>
        <dbReference type="ChEBI" id="CHEBI:60344"/>
    </cofactor>
</comment>
<sequence length="456" mass="49573">MSLEPRIVKESFSHIEPDGERATAYFYGRLFAENPRLRTLFPPAMDLQRDRLFHALTTLVWSLDSPDSLAHYLSALGRDHRKFGVRPEHYPAVRAALLATMRRFSGEAWTAATEAAWSTAFDAAAEIMIASAEQDARYAPPWWVAEVVEHERRTSDIAVLTLRPSQPLRFSAGQYITVQTARWPRVWRPYSIANAPRADGLLRLHVRAIPGGWVSGALVRHTGVGDTLLLGPALGTMTLTADPGRDLLLVAGGTGLAPLRAIAEQAASAGRHREVHLLFAARTERDLYDLAELRLLESSCPWLRVVPVLSDARDGDGSSGVNALPGTAAEVLDRFRDWSDHDVYIAGPAAMIRSTATRLHELGVPPERIHHDLLEAEQREELARRAHDRTPPSVCPIAGHTAPEPAEATARASEATAPASEPTAPTPQPAAPTPQPAAPTPEPVTAGAAPTHSDRS</sequence>
<dbReference type="Proteomes" id="UP001595872">
    <property type="component" value="Unassembled WGS sequence"/>
</dbReference>
<keyword evidence="8" id="KW-0520">NAD</keyword>
<evidence type="ECO:0000256" key="2">
    <source>
        <dbReference type="ARBA" id="ARBA00001974"/>
    </source>
</evidence>
<keyword evidence="6" id="KW-0521">NADP</keyword>
<comment type="cofactor">
    <cofactor evidence="2">
        <name>FAD</name>
        <dbReference type="ChEBI" id="CHEBI:57692"/>
    </cofactor>
</comment>
<dbReference type="SUPFAM" id="SSF52343">
    <property type="entry name" value="Ferredoxin reductase-like, C-terminal NADP-linked domain"/>
    <property type="match status" value="1"/>
</dbReference>
<dbReference type="InterPro" id="IPR001709">
    <property type="entry name" value="Flavoprot_Pyr_Nucl_cyt_Rdtase"/>
</dbReference>
<comment type="similarity">
    <text evidence="3">In the C-terminal section; belongs to the flavoprotein pyridine nucleotide cytochrome reductase family.</text>
</comment>
<evidence type="ECO:0000313" key="15">
    <source>
        <dbReference type="Proteomes" id="UP001595872"/>
    </source>
</evidence>
<feature type="domain" description="FAD-binding FR-type" evidence="13">
    <location>
        <begin position="140"/>
        <end position="240"/>
    </location>
</feature>
<evidence type="ECO:0000256" key="8">
    <source>
        <dbReference type="ARBA" id="ARBA00023027"/>
    </source>
</evidence>
<keyword evidence="15" id="KW-1185">Reference proteome</keyword>
<keyword evidence="5" id="KW-0479">Metal-binding</keyword>
<dbReference type="PROSITE" id="PS01033">
    <property type="entry name" value="GLOBIN"/>
    <property type="match status" value="1"/>
</dbReference>
<evidence type="ECO:0000259" key="13">
    <source>
        <dbReference type="PROSITE" id="PS51384"/>
    </source>
</evidence>
<dbReference type="RefSeq" id="WP_378265116.1">
    <property type="nucleotide sequence ID" value="NZ_JBHSIT010000020.1"/>
</dbReference>
<dbReference type="Gene3D" id="2.40.30.10">
    <property type="entry name" value="Translation factors"/>
    <property type="match status" value="1"/>
</dbReference>
<feature type="domain" description="Globin" evidence="12">
    <location>
        <begin position="1"/>
        <end position="133"/>
    </location>
</feature>
<dbReference type="PANTHER" id="PTHR47354">
    <property type="entry name" value="NADH OXIDOREDUCTASE HCR"/>
    <property type="match status" value="1"/>
</dbReference>
<dbReference type="EC" id="1.14.12.17" evidence="4"/>
<dbReference type="PROSITE" id="PS51384">
    <property type="entry name" value="FAD_FR"/>
    <property type="match status" value="1"/>
</dbReference>
<feature type="region of interest" description="Disordered" evidence="11">
    <location>
        <begin position="382"/>
        <end position="456"/>
    </location>
</feature>
<dbReference type="CDD" id="cd06187">
    <property type="entry name" value="O2ase_reductase_like"/>
    <property type="match status" value="1"/>
</dbReference>